<dbReference type="Proteomes" id="UP000658202">
    <property type="component" value="Unassembled WGS sequence"/>
</dbReference>
<keyword evidence="2" id="KW-1185">Reference proteome</keyword>
<protein>
    <submittedName>
        <fullName evidence="1">Uncharacterized protein</fullName>
    </submittedName>
</protein>
<sequence>MPETILILTPVINHKSLIAIGLIVDNEIEFEHLFNFKSKLFIISFKKLFIVNPNNLIFVLKTKTKQYFLK</sequence>
<name>A0ABQ1WXZ4_9FLAO</name>
<accession>A0ABQ1WXZ4</accession>
<dbReference type="EMBL" id="BMCW01000001">
    <property type="protein sequence ID" value="GGG45547.1"/>
    <property type="molecule type" value="Genomic_DNA"/>
</dbReference>
<evidence type="ECO:0000313" key="1">
    <source>
        <dbReference type="EMBL" id="GGG45547.1"/>
    </source>
</evidence>
<organism evidence="1 2">
    <name type="scientific">Epilithonimonas arachidiradicis</name>
    <dbReference type="NCBI Taxonomy" id="1617282"/>
    <lineage>
        <taxon>Bacteria</taxon>
        <taxon>Pseudomonadati</taxon>
        <taxon>Bacteroidota</taxon>
        <taxon>Flavobacteriia</taxon>
        <taxon>Flavobacteriales</taxon>
        <taxon>Weeksellaceae</taxon>
        <taxon>Chryseobacterium group</taxon>
        <taxon>Epilithonimonas</taxon>
    </lineage>
</organism>
<gene>
    <name evidence="1" type="ORF">GCM10007332_03770</name>
</gene>
<proteinExistence type="predicted"/>
<evidence type="ECO:0000313" key="2">
    <source>
        <dbReference type="Proteomes" id="UP000658202"/>
    </source>
</evidence>
<comment type="caution">
    <text evidence="1">The sequence shown here is derived from an EMBL/GenBank/DDBJ whole genome shotgun (WGS) entry which is preliminary data.</text>
</comment>
<reference evidence="2" key="1">
    <citation type="journal article" date="2019" name="Int. J. Syst. Evol. Microbiol.">
        <title>The Global Catalogue of Microorganisms (GCM) 10K type strain sequencing project: providing services to taxonomists for standard genome sequencing and annotation.</title>
        <authorList>
            <consortium name="The Broad Institute Genomics Platform"/>
            <consortium name="The Broad Institute Genome Sequencing Center for Infectious Disease"/>
            <person name="Wu L."/>
            <person name="Ma J."/>
        </authorList>
    </citation>
    <scope>NUCLEOTIDE SEQUENCE [LARGE SCALE GENOMIC DNA]</scope>
    <source>
        <strain evidence="2">CCM 8490</strain>
    </source>
</reference>